<dbReference type="InterPro" id="IPR005467">
    <property type="entry name" value="His_kinase_dom"/>
</dbReference>
<feature type="domain" description="Histidine kinase" evidence="14">
    <location>
        <begin position="373"/>
        <end position="588"/>
    </location>
</feature>
<dbReference type="PROSITE" id="PS50112">
    <property type="entry name" value="PAS"/>
    <property type="match status" value="1"/>
</dbReference>
<evidence type="ECO:0000256" key="6">
    <source>
        <dbReference type="ARBA" id="ARBA00022692"/>
    </source>
</evidence>
<dbReference type="InterPro" id="IPR036097">
    <property type="entry name" value="HisK_dim/P_sf"/>
</dbReference>
<dbReference type="GO" id="GO:0016020">
    <property type="term" value="C:membrane"/>
    <property type="evidence" value="ECO:0007669"/>
    <property type="project" value="UniProtKB-SubCell"/>
</dbReference>
<evidence type="ECO:0000256" key="4">
    <source>
        <dbReference type="ARBA" id="ARBA00022553"/>
    </source>
</evidence>
<dbReference type="InterPro" id="IPR000014">
    <property type="entry name" value="PAS"/>
</dbReference>
<evidence type="ECO:0000256" key="8">
    <source>
        <dbReference type="ARBA" id="ARBA00022777"/>
    </source>
</evidence>
<sequence>MKLTFRTKFILANMVVVFLTMIFLAIFVIQGLMYYSFNTTQNQLVSMGEDSQFYISQEIRALESPGGNIAAYLSNALALSEDLSRINNTRVLLFDIEGNLLADSANVDSREDIDYLEEIEIALELDSGKSVSVYKRVDGSSSIYYATPLFIDNEKVGAFSFIQSMSFIDNIVQQIILLFMGASFVGFIVVLIVSNVLSNSIFRPIKELVNSAKKLSAGNFDELLHYDADDEIGNLTTNFNKMSLHIKEKITQIENEKQKLSSIISSIEDGVIALDLDNKAFIINDTAREILNLYSEQASLDMLLEKEEFGDIIDFVAREQRDFSKEICYNDKNLHVYSNLIKGPGNVIGILLVIRDITKIVELENQQRLFISSVSHELRTPLTTIIGYSDLLQRRASENPELLQKSLQTINEEGKRLLRLVSDLLDLSKFENTHFKMVFSAVDLNALLTDVIGQMKIKSGKFNIDIFYNNTELPSVKGDHDRLKQVMINILDNAIKYSNSGDIIKVLATSDEDHVDISVRDFGPGISPDIKDRIFDPFYRVDEDRSREQGGSGLGLAIVKDIVERHGGSVYVESQPGEGTMILIRLPY</sequence>
<dbReference type="GO" id="GO:0000155">
    <property type="term" value="F:phosphorelay sensor kinase activity"/>
    <property type="evidence" value="ECO:0007669"/>
    <property type="project" value="InterPro"/>
</dbReference>
<dbReference type="STRING" id="1120975.SAMN02746064_01070"/>
<dbReference type="Pfam" id="PF00512">
    <property type="entry name" value="HisKA"/>
    <property type="match status" value="1"/>
</dbReference>
<evidence type="ECO:0000313" key="17">
    <source>
        <dbReference type="EMBL" id="SHE72844.1"/>
    </source>
</evidence>
<dbReference type="SMART" id="SM00387">
    <property type="entry name" value="HATPase_c"/>
    <property type="match status" value="1"/>
</dbReference>
<evidence type="ECO:0000256" key="3">
    <source>
        <dbReference type="ARBA" id="ARBA00012438"/>
    </source>
</evidence>
<reference evidence="17 18" key="1">
    <citation type="submission" date="2016-11" db="EMBL/GenBank/DDBJ databases">
        <authorList>
            <person name="Jaros S."/>
            <person name="Januszkiewicz K."/>
            <person name="Wedrychowicz H."/>
        </authorList>
    </citation>
    <scope>NUCLEOTIDE SEQUENCE [LARGE SCALE GENOMIC DNA]</scope>
    <source>
        <strain evidence="17 18">DSM 14828</strain>
    </source>
</reference>
<dbReference type="CDD" id="cd00075">
    <property type="entry name" value="HATPase"/>
    <property type="match status" value="1"/>
</dbReference>
<dbReference type="SUPFAM" id="SSF47384">
    <property type="entry name" value="Homodimeric domain of signal transducing histidine kinase"/>
    <property type="match status" value="1"/>
</dbReference>
<dbReference type="PROSITE" id="PS50885">
    <property type="entry name" value="HAMP"/>
    <property type="match status" value="1"/>
</dbReference>
<keyword evidence="7" id="KW-0547">Nucleotide-binding</keyword>
<dbReference type="GO" id="GO:0005524">
    <property type="term" value="F:ATP binding"/>
    <property type="evidence" value="ECO:0007669"/>
    <property type="project" value="UniProtKB-KW"/>
</dbReference>
<dbReference type="InterPro" id="IPR003594">
    <property type="entry name" value="HATPase_dom"/>
</dbReference>
<dbReference type="PRINTS" id="PR00344">
    <property type="entry name" value="BCTRLSENSOR"/>
</dbReference>
<feature type="domain" description="HAMP" evidence="16">
    <location>
        <begin position="199"/>
        <end position="251"/>
    </location>
</feature>
<dbReference type="GO" id="GO:0007234">
    <property type="term" value="P:osmosensory signaling via phosphorelay pathway"/>
    <property type="evidence" value="ECO:0007669"/>
    <property type="project" value="TreeGrafter"/>
</dbReference>
<dbReference type="CDD" id="cd00082">
    <property type="entry name" value="HisKA"/>
    <property type="match status" value="1"/>
</dbReference>
<dbReference type="CDD" id="cd06225">
    <property type="entry name" value="HAMP"/>
    <property type="match status" value="1"/>
</dbReference>
<keyword evidence="6 13" id="KW-0812">Transmembrane</keyword>
<accession>A0A1M4VUW7</accession>
<dbReference type="SMART" id="SM00304">
    <property type="entry name" value="HAMP"/>
    <property type="match status" value="1"/>
</dbReference>
<dbReference type="FunFam" id="1.10.287.130:FF:000001">
    <property type="entry name" value="Two-component sensor histidine kinase"/>
    <property type="match status" value="1"/>
</dbReference>
<dbReference type="SUPFAM" id="SSF158472">
    <property type="entry name" value="HAMP domain-like"/>
    <property type="match status" value="1"/>
</dbReference>
<keyword evidence="11" id="KW-0902">Two-component regulatory system</keyword>
<comment type="subcellular location">
    <subcellularLocation>
        <location evidence="2">Membrane</location>
        <topology evidence="2">Multi-pass membrane protein</topology>
    </subcellularLocation>
</comment>
<keyword evidence="10 13" id="KW-1133">Transmembrane helix</keyword>
<dbReference type="Pfam" id="PF00672">
    <property type="entry name" value="HAMP"/>
    <property type="match status" value="1"/>
</dbReference>
<dbReference type="Proteomes" id="UP000184251">
    <property type="component" value="Unassembled WGS sequence"/>
</dbReference>
<dbReference type="Gene3D" id="3.30.450.20">
    <property type="entry name" value="PAS domain"/>
    <property type="match status" value="1"/>
</dbReference>
<dbReference type="GO" id="GO:0000156">
    <property type="term" value="F:phosphorelay response regulator activity"/>
    <property type="evidence" value="ECO:0007669"/>
    <property type="project" value="TreeGrafter"/>
</dbReference>
<dbReference type="Gene3D" id="1.10.8.500">
    <property type="entry name" value="HAMP domain in histidine kinase"/>
    <property type="match status" value="1"/>
</dbReference>
<evidence type="ECO:0000256" key="9">
    <source>
        <dbReference type="ARBA" id="ARBA00022840"/>
    </source>
</evidence>
<name>A0A1M4VUW7_9FIRM</name>
<evidence type="ECO:0000313" key="18">
    <source>
        <dbReference type="Proteomes" id="UP000184251"/>
    </source>
</evidence>
<dbReference type="OrthoDB" id="9792991at2"/>
<evidence type="ECO:0000256" key="12">
    <source>
        <dbReference type="ARBA" id="ARBA00023136"/>
    </source>
</evidence>
<dbReference type="InterPro" id="IPR035965">
    <property type="entry name" value="PAS-like_dom_sf"/>
</dbReference>
<evidence type="ECO:0000256" key="13">
    <source>
        <dbReference type="SAM" id="Phobius"/>
    </source>
</evidence>
<dbReference type="InterPro" id="IPR003661">
    <property type="entry name" value="HisK_dim/P_dom"/>
</dbReference>
<feature type="transmembrane region" description="Helical" evidence="13">
    <location>
        <begin position="12"/>
        <end position="37"/>
    </location>
</feature>
<dbReference type="InterPro" id="IPR004358">
    <property type="entry name" value="Sig_transdc_His_kin-like_C"/>
</dbReference>
<comment type="catalytic activity">
    <reaction evidence="1">
        <text>ATP + protein L-histidine = ADP + protein N-phospho-L-histidine.</text>
        <dbReference type="EC" id="2.7.13.3"/>
    </reaction>
</comment>
<dbReference type="InterPro" id="IPR003660">
    <property type="entry name" value="HAMP_dom"/>
</dbReference>
<dbReference type="Pfam" id="PF02518">
    <property type="entry name" value="HATPase_c"/>
    <property type="match status" value="1"/>
</dbReference>
<evidence type="ECO:0000259" key="14">
    <source>
        <dbReference type="PROSITE" id="PS50109"/>
    </source>
</evidence>
<evidence type="ECO:0000256" key="7">
    <source>
        <dbReference type="ARBA" id="ARBA00022741"/>
    </source>
</evidence>
<evidence type="ECO:0000256" key="11">
    <source>
        <dbReference type="ARBA" id="ARBA00023012"/>
    </source>
</evidence>
<dbReference type="EMBL" id="FQTU01000006">
    <property type="protein sequence ID" value="SHE72844.1"/>
    <property type="molecule type" value="Genomic_DNA"/>
</dbReference>
<evidence type="ECO:0000256" key="1">
    <source>
        <dbReference type="ARBA" id="ARBA00000085"/>
    </source>
</evidence>
<evidence type="ECO:0000256" key="2">
    <source>
        <dbReference type="ARBA" id="ARBA00004141"/>
    </source>
</evidence>
<dbReference type="AlphaFoldDB" id="A0A1M4VUW7"/>
<keyword evidence="5" id="KW-0808">Transferase</keyword>
<dbReference type="EC" id="2.7.13.3" evidence="3"/>
<feature type="transmembrane region" description="Helical" evidence="13">
    <location>
        <begin position="175"/>
        <end position="197"/>
    </location>
</feature>
<feature type="domain" description="PAS" evidence="15">
    <location>
        <begin position="256"/>
        <end position="297"/>
    </location>
</feature>
<dbReference type="InterPro" id="IPR050351">
    <property type="entry name" value="BphY/WalK/GraS-like"/>
</dbReference>
<proteinExistence type="predicted"/>
<dbReference type="Gene3D" id="3.30.565.10">
    <property type="entry name" value="Histidine kinase-like ATPase, C-terminal domain"/>
    <property type="match status" value="1"/>
</dbReference>
<dbReference type="Gene3D" id="1.10.287.130">
    <property type="match status" value="1"/>
</dbReference>
<evidence type="ECO:0000259" key="16">
    <source>
        <dbReference type="PROSITE" id="PS50885"/>
    </source>
</evidence>
<keyword evidence="4" id="KW-0597">Phosphoprotein</keyword>
<dbReference type="PROSITE" id="PS50109">
    <property type="entry name" value="HIS_KIN"/>
    <property type="match status" value="1"/>
</dbReference>
<dbReference type="FunFam" id="3.30.565.10:FF:000006">
    <property type="entry name" value="Sensor histidine kinase WalK"/>
    <property type="match status" value="1"/>
</dbReference>
<keyword evidence="8 17" id="KW-0418">Kinase</keyword>
<dbReference type="PANTHER" id="PTHR42878">
    <property type="entry name" value="TWO-COMPONENT HISTIDINE KINASE"/>
    <property type="match status" value="1"/>
</dbReference>
<dbReference type="SMART" id="SM00388">
    <property type="entry name" value="HisKA"/>
    <property type="match status" value="1"/>
</dbReference>
<dbReference type="InterPro" id="IPR036890">
    <property type="entry name" value="HATPase_C_sf"/>
</dbReference>
<keyword evidence="12 13" id="KW-0472">Membrane</keyword>
<organism evidence="17 18">
    <name type="scientific">Alkalibacter saccharofermentans DSM 14828</name>
    <dbReference type="NCBI Taxonomy" id="1120975"/>
    <lineage>
        <taxon>Bacteria</taxon>
        <taxon>Bacillati</taxon>
        <taxon>Bacillota</taxon>
        <taxon>Clostridia</taxon>
        <taxon>Eubacteriales</taxon>
        <taxon>Eubacteriaceae</taxon>
        <taxon>Alkalibacter</taxon>
    </lineage>
</organism>
<keyword evidence="9" id="KW-0067">ATP-binding</keyword>
<evidence type="ECO:0000256" key="10">
    <source>
        <dbReference type="ARBA" id="ARBA00022989"/>
    </source>
</evidence>
<dbReference type="RefSeq" id="WP_073270058.1">
    <property type="nucleotide sequence ID" value="NZ_FQTU01000006.1"/>
</dbReference>
<evidence type="ECO:0000259" key="15">
    <source>
        <dbReference type="PROSITE" id="PS50112"/>
    </source>
</evidence>
<evidence type="ECO:0000256" key="5">
    <source>
        <dbReference type="ARBA" id="ARBA00022679"/>
    </source>
</evidence>
<gene>
    <name evidence="17" type="ORF">SAMN02746064_01070</name>
</gene>
<dbReference type="PANTHER" id="PTHR42878:SF7">
    <property type="entry name" value="SENSOR HISTIDINE KINASE GLRK"/>
    <property type="match status" value="1"/>
</dbReference>
<dbReference type="SUPFAM" id="SSF55785">
    <property type="entry name" value="PYP-like sensor domain (PAS domain)"/>
    <property type="match status" value="1"/>
</dbReference>
<protein>
    <recommendedName>
        <fullName evidence="3">histidine kinase</fullName>
        <ecNumber evidence="3">2.7.13.3</ecNumber>
    </recommendedName>
</protein>
<dbReference type="GO" id="GO:0030295">
    <property type="term" value="F:protein kinase activator activity"/>
    <property type="evidence" value="ECO:0007669"/>
    <property type="project" value="TreeGrafter"/>
</dbReference>
<dbReference type="SUPFAM" id="SSF55874">
    <property type="entry name" value="ATPase domain of HSP90 chaperone/DNA topoisomerase II/histidine kinase"/>
    <property type="match status" value="1"/>
</dbReference>
<keyword evidence="18" id="KW-1185">Reference proteome</keyword>